<organism evidence="1 2">
    <name type="scientific">Populus alba</name>
    <name type="common">White poplar</name>
    <dbReference type="NCBI Taxonomy" id="43335"/>
    <lineage>
        <taxon>Eukaryota</taxon>
        <taxon>Viridiplantae</taxon>
        <taxon>Streptophyta</taxon>
        <taxon>Embryophyta</taxon>
        <taxon>Tracheophyta</taxon>
        <taxon>Spermatophyta</taxon>
        <taxon>Magnoliopsida</taxon>
        <taxon>eudicotyledons</taxon>
        <taxon>Gunneridae</taxon>
        <taxon>Pentapetalae</taxon>
        <taxon>rosids</taxon>
        <taxon>fabids</taxon>
        <taxon>Malpighiales</taxon>
        <taxon>Salicaceae</taxon>
        <taxon>Saliceae</taxon>
        <taxon>Populus</taxon>
    </lineage>
</organism>
<dbReference type="Proteomes" id="UP000309997">
    <property type="component" value="Unassembled WGS sequence"/>
</dbReference>
<evidence type="ECO:0000313" key="2">
    <source>
        <dbReference type="Proteomes" id="UP000309997"/>
    </source>
</evidence>
<keyword evidence="2" id="KW-1185">Reference proteome</keyword>
<gene>
    <name evidence="1" type="ORF">D5086_033216</name>
</gene>
<dbReference type="EMBL" id="RCHU02000019">
    <property type="protein sequence ID" value="KAL3565170.1"/>
    <property type="molecule type" value="Genomic_DNA"/>
</dbReference>
<reference evidence="1 2" key="1">
    <citation type="journal article" date="2024" name="Plant Biotechnol. J.">
        <title>Genome and CRISPR/Cas9 system of a widespread forest tree (Populus alba) in the world.</title>
        <authorList>
            <person name="Liu Y.J."/>
            <person name="Jiang P.F."/>
            <person name="Han X.M."/>
            <person name="Li X.Y."/>
            <person name="Wang H.M."/>
            <person name="Wang Y.J."/>
            <person name="Wang X.X."/>
            <person name="Zeng Q.Y."/>
        </authorList>
    </citation>
    <scope>NUCLEOTIDE SEQUENCE [LARGE SCALE GENOMIC DNA]</scope>
    <source>
        <strain evidence="2">cv. PAL-ZL1</strain>
    </source>
</reference>
<sequence>MPVFLLCVVRQWQFASQLMSIHQCSFYCYLQEELDTLAERYPSRFTVYYVLNQPPEVWDDGVAFVSKEMIQTYCPAPASDIYKECY</sequence>
<protein>
    <submittedName>
        <fullName evidence="1">Uncharacterized protein</fullName>
    </submittedName>
</protein>
<accession>A0ACC4AGB8</accession>
<comment type="caution">
    <text evidence="1">The sequence shown here is derived from an EMBL/GenBank/DDBJ whole genome shotgun (WGS) entry which is preliminary data.</text>
</comment>
<proteinExistence type="predicted"/>
<evidence type="ECO:0000313" key="1">
    <source>
        <dbReference type="EMBL" id="KAL3565170.1"/>
    </source>
</evidence>
<name>A0ACC4AGB8_POPAL</name>